<keyword evidence="1" id="KW-0472">Membrane</keyword>
<feature type="transmembrane region" description="Helical" evidence="1">
    <location>
        <begin position="150"/>
        <end position="173"/>
    </location>
</feature>
<dbReference type="Proteomes" id="UP000663861">
    <property type="component" value="Unassembled WGS sequence"/>
</dbReference>
<protein>
    <submittedName>
        <fullName evidence="2">Uncharacterized protein</fullName>
    </submittedName>
</protein>
<organism evidence="2 3">
    <name type="scientific">Rhizoctonia solani</name>
    <dbReference type="NCBI Taxonomy" id="456999"/>
    <lineage>
        <taxon>Eukaryota</taxon>
        <taxon>Fungi</taxon>
        <taxon>Dikarya</taxon>
        <taxon>Basidiomycota</taxon>
        <taxon>Agaricomycotina</taxon>
        <taxon>Agaricomycetes</taxon>
        <taxon>Cantharellales</taxon>
        <taxon>Ceratobasidiaceae</taxon>
        <taxon>Rhizoctonia</taxon>
    </lineage>
</organism>
<dbReference type="AlphaFoldDB" id="A0A8H3BTT7"/>
<keyword evidence="1" id="KW-0812">Transmembrane</keyword>
<reference evidence="2" key="1">
    <citation type="submission" date="2021-01" db="EMBL/GenBank/DDBJ databases">
        <authorList>
            <person name="Kaushik A."/>
        </authorList>
    </citation>
    <scope>NUCLEOTIDE SEQUENCE</scope>
    <source>
        <strain evidence="2">AG4-RS23</strain>
    </source>
</reference>
<dbReference type="EMBL" id="CAJMWY010001302">
    <property type="protein sequence ID" value="CAE6463956.1"/>
    <property type="molecule type" value="Genomic_DNA"/>
</dbReference>
<comment type="caution">
    <text evidence="2">The sequence shown here is derived from an EMBL/GenBank/DDBJ whole genome shotgun (WGS) entry which is preliminary data.</text>
</comment>
<name>A0A8H3BTT7_9AGAM</name>
<proteinExistence type="predicted"/>
<gene>
    <name evidence="2" type="ORF">RDB_LOCUS72383</name>
</gene>
<evidence type="ECO:0000313" key="2">
    <source>
        <dbReference type="EMBL" id="CAE6463956.1"/>
    </source>
</evidence>
<evidence type="ECO:0000313" key="3">
    <source>
        <dbReference type="Proteomes" id="UP000663861"/>
    </source>
</evidence>
<sequence length="202" mass="22695">MDGRVALLAKQCAWHEARLAELEDSLRIEIERTASLSSDLRTARKELNSQINQIEAATAKSLPSQINQIEAATAKSLPVISDRLAHAHDRATQARSHIPTLTRETQAAEASFLEGHKKAERLVSVLSTHTAHWTTKLVCIIRGQAPPDRYTVAMVIVHFGLFLIALAFARWVFTWVGWEILMRYVDAKRPHVHQLLNLPART</sequence>
<evidence type="ECO:0000256" key="1">
    <source>
        <dbReference type="SAM" id="Phobius"/>
    </source>
</evidence>
<keyword evidence="1" id="KW-1133">Transmembrane helix</keyword>
<accession>A0A8H3BTT7</accession>